<gene>
    <name evidence="6" type="ORF">dsat_1222</name>
</gene>
<dbReference type="InterPro" id="IPR014710">
    <property type="entry name" value="RmlC-like_jellyroll"/>
</dbReference>
<evidence type="ECO:0000313" key="7">
    <source>
        <dbReference type="Proteomes" id="UP000014975"/>
    </source>
</evidence>
<dbReference type="SUPFAM" id="SSF46785">
    <property type="entry name" value="Winged helix' DNA-binding domain"/>
    <property type="match status" value="1"/>
</dbReference>
<dbReference type="InterPro" id="IPR036390">
    <property type="entry name" value="WH_DNA-bd_sf"/>
</dbReference>
<evidence type="ECO:0000256" key="2">
    <source>
        <dbReference type="ARBA" id="ARBA00023125"/>
    </source>
</evidence>
<dbReference type="InterPro" id="IPR012318">
    <property type="entry name" value="HTH_CRP"/>
</dbReference>
<dbReference type="PANTHER" id="PTHR24567:SF74">
    <property type="entry name" value="HTH-TYPE TRANSCRIPTIONAL REGULATOR ARCR"/>
    <property type="match status" value="1"/>
</dbReference>
<dbReference type="GO" id="GO:0003677">
    <property type="term" value="F:DNA binding"/>
    <property type="evidence" value="ECO:0007669"/>
    <property type="project" value="UniProtKB-KW"/>
</dbReference>
<dbReference type="InterPro" id="IPR000595">
    <property type="entry name" value="cNMP-bd_dom"/>
</dbReference>
<feature type="domain" description="Cyclic nucleotide-binding" evidence="4">
    <location>
        <begin position="11"/>
        <end position="114"/>
    </location>
</feature>
<keyword evidence="7" id="KW-1185">Reference proteome</keyword>
<accession>S7T1V8</accession>
<dbReference type="PATRIC" id="fig|1121439.3.peg.2606"/>
<dbReference type="InterPro" id="IPR018490">
    <property type="entry name" value="cNMP-bd_dom_sf"/>
</dbReference>
<evidence type="ECO:0000256" key="3">
    <source>
        <dbReference type="ARBA" id="ARBA00023163"/>
    </source>
</evidence>
<dbReference type="Pfam" id="PF00027">
    <property type="entry name" value="cNMP_binding"/>
    <property type="match status" value="1"/>
</dbReference>
<dbReference type="EMBL" id="ATHI01000031">
    <property type="protein sequence ID" value="EPR30500.1"/>
    <property type="molecule type" value="Genomic_DNA"/>
</dbReference>
<feature type="domain" description="HTH crp-type" evidence="5">
    <location>
        <begin position="145"/>
        <end position="213"/>
    </location>
</feature>
<dbReference type="GO" id="GO:0003700">
    <property type="term" value="F:DNA-binding transcription factor activity"/>
    <property type="evidence" value="ECO:0007669"/>
    <property type="project" value="TreeGrafter"/>
</dbReference>
<dbReference type="Gene3D" id="2.60.120.10">
    <property type="entry name" value="Jelly Rolls"/>
    <property type="match status" value="1"/>
</dbReference>
<reference evidence="6 7" key="1">
    <citation type="journal article" date="2013" name="Genome Announc.">
        <title>Draft genome sequences for three mercury-methylating, sulfate-reducing bacteria.</title>
        <authorList>
            <person name="Brown S.D."/>
            <person name="Hurt R.A.Jr."/>
            <person name="Gilmour C.C."/>
            <person name="Elias D.A."/>
        </authorList>
    </citation>
    <scope>NUCLEOTIDE SEQUENCE [LARGE SCALE GENOMIC DNA]</scope>
    <source>
        <strain evidence="6 7">DSM 16529</strain>
    </source>
</reference>
<sequence length="225" mass="24512">MTPDIIRSISFFNGLPDGQAQSLARIANTKKAERGAEIIREGDEAAGLYGIVEGKVKVFKLSPLGKEQILHILGPGELFAEVPVFAGGAYPASAMAMEDSRLVFIPRRAFRDLVAGDPDLALNMLAILSIRLKGFARTIEALSLKEVPERLAAHLLLLHADQGRARLRLDLPKGQLASLLGTIPETLSRVLKKMTEAGYIDVEGNEISIHDEDRLQALAEGRERL</sequence>
<proteinExistence type="predicted"/>
<dbReference type="PROSITE" id="PS50042">
    <property type="entry name" value="CNMP_BINDING_3"/>
    <property type="match status" value="1"/>
</dbReference>
<dbReference type="eggNOG" id="COG0664">
    <property type="taxonomic scope" value="Bacteria"/>
</dbReference>
<dbReference type="OrthoDB" id="892842at2"/>
<dbReference type="Proteomes" id="UP000014975">
    <property type="component" value="Unassembled WGS sequence"/>
</dbReference>
<name>S7T1V8_9BACT</name>
<dbReference type="PANTHER" id="PTHR24567">
    <property type="entry name" value="CRP FAMILY TRANSCRIPTIONAL REGULATORY PROTEIN"/>
    <property type="match status" value="1"/>
</dbReference>
<evidence type="ECO:0000256" key="1">
    <source>
        <dbReference type="ARBA" id="ARBA00023015"/>
    </source>
</evidence>
<dbReference type="SUPFAM" id="SSF51206">
    <property type="entry name" value="cAMP-binding domain-like"/>
    <property type="match status" value="1"/>
</dbReference>
<dbReference type="GO" id="GO:0005829">
    <property type="term" value="C:cytosol"/>
    <property type="evidence" value="ECO:0007669"/>
    <property type="project" value="TreeGrafter"/>
</dbReference>
<dbReference type="SMART" id="SM00100">
    <property type="entry name" value="cNMP"/>
    <property type="match status" value="1"/>
</dbReference>
<organism evidence="6 7">
    <name type="scientific">Alkalidesulfovibrio alkalitolerans DSM 16529</name>
    <dbReference type="NCBI Taxonomy" id="1121439"/>
    <lineage>
        <taxon>Bacteria</taxon>
        <taxon>Pseudomonadati</taxon>
        <taxon>Thermodesulfobacteriota</taxon>
        <taxon>Desulfovibrionia</taxon>
        <taxon>Desulfovibrionales</taxon>
        <taxon>Desulfovibrionaceae</taxon>
        <taxon>Alkalidesulfovibrio</taxon>
    </lineage>
</organism>
<keyword evidence="3" id="KW-0804">Transcription</keyword>
<dbReference type="Gene3D" id="1.10.10.10">
    <property type="entry name" value="Winged helix-like DNA-binding domain superfamily/Winged helix DNA-binding domain"/>
    <property type="match status" value="1"/>
</dbReference>
<dbReference type="InterPro" id="IPR036388">
    <property type="entry name" value="WH-like_DNA-bd_sf"/>
</dbReference>
<evidence type="ECO:0000259" key="5">
    <source>
        <dbReference type="PROSITE" id="PS51063"/>
    </source>
</evidence>
<keyword evidence="1" id="KW-0805">Transcription regulation</keyword>
<dbReference type="Pfam" id="PF13545">
    <property type="entry name" value="HTH_Crp_2"/>
    <property type="match status" value="1"/>
</dbReference>
<protein>
    <submittedName>
        <fullName evidence="6">Transcriptional regulator, Crp/Fnr family</fullName>
    </submittedName>
</protein>
<dbReference type="SMART" id="SM00419">
    <property type="entry name" value="HTH_CRP"/>
    <property type="match status" value="1"/>
</dbReference>
<dbReference type="RefSeq" id="WP_020887919.1">
    <property type="nucleotide sequence ID" value="NZ_ATHI01000031.1"/>
</dbReference>
<comment type="caution">
    <text evidence="6">The sequence shown here is derived from an EMBL/GenBank/DDBJ whole genome shotgun (WGS) entry which is preliminary data.</text>
</comment>
<dbReference type="STRING" id="1121439.dsat_1222"/>
<dbReference type="InterPro" id="IPR050397">
    <property type="entry name" value="Env_Response_Regulators"/>
</dbReference>
<dbReference type="PROSITE" id="PS51063">
    <property type="entry name" value="HTH_CRP_2"/>
    <property type="match status" value="1"/>
</dbReference>
<keyword evidence="2" id="KW-0238">DNA-binding</keyword>
<dbReference type="CDD" id="cd00038">
    <property type="entry name" value="CAP_ED"/>
    <property type="match status" value="1"/>
</dbReference>
<evidence type="ECO:0000313" key="6">
    <source>
        <dbReference type="EMBL" id="EPR30500.1"/>
    </source>
</evidence>
<evidence type="ECO:0000259" key="4">
    <source>
        <dbReference type="PROSITE" id="PS50042"/>
    </source>
</evidence>
<dbReference type="AlphaFoldDB" id="S7T1V8"/>